<feature type="region of interest" description="Disordered" evidence="1">
    <location>
        <begin position="111"/>
        <end position="154"/>
    </location>
</feature>
<dbReference type="PANTHER" id="PTHR12329">
    <property type="entry name" value="BCL2-ASSOCIATED ATHANOGENE"/>
    <property type="match status" value="1"/>
</dbReference>
<dbReference type="PROSITE" id="PS51035">
    <property type="entry name" value="BAG"/>
    <property type="match status" value="1"/>
</dbReference>
<dbReference type="GO" id="GO:0050821">
    <property type="term" value="P:protein stabilization"/>
    <property type="evidence" value="ECO:0007669"/>
    <property type="project" value="TreeGrafter"/>
</dbReference>
<reference evidence="2" key="2">
    <citation type="journal article" date="2019" name="IMA Fungus">
        <title>Genome sequencing and comparison of five Tilletia species to identify candidate genes for the detection of regulated species infecting wheat.</title>
        <authorList>
            <person name="Nguyen H.D.T."/>
            <person name="Sultana T."/>
            <person name="Kesanakurti P."/>
            <person name="Hambleton S."/>
        </authorList>
    </citation>
    <scope>NUCLEOTIDE SEQUENCE</scope>
    <source>
        <strain evidence="2">DAOMC 236416</strain>
    </source>
</reference>
<feature type="region of interest" description="Disordered" evidence="1">
    <location>
        <begin position="179"/>
        <end position="213"/>
    </location>
</feature>
<dbReference type="EMBL" id="LWDF02001390">
    <property type="protein sequence ID" value="KAE8238913.1"/>
    <property type="molecule type" value="Genomic_DNA"/>
</dbReference>
<dbReference type="GO" id="GO:0016020">
    <property type="term" value="C:membrane"/>
    <property type="evidence" value="ECO:0007669"/>
    <property type="project" value="TreeGrafter"/>
</dbReference>
<reference evidence="2" key="1">
    <citation type="submission" date="2016-04" db="EMBL/GenBank/DDBJ databases">
        <authorList>
            <person name="Nguyen H.D."/>
            <person name="Samba Siva P."/>
            <person name="Cullis J."/>
            <person name="Levesque C.A."/>
            <person name="Hambleton S."/>
        </authorList>
    </citation>
    <scope>NUCLEOTIDE SEQUENCE</scope>
    <source>
        <strain evidence="2">DAOMC 236416</strain>
    </source>
</reference>
<feature type="compositionally biased region" description="Low complexity" evidence="1">
    <location>
        <begin position="184"/>
        <end position="213"/>
    </location>
</feature>
<dbReference type="Pfam" id="PF02179">
    <property type="entry name" value="BAG"/>
    <property type="match status" value="1"/>
</dbReference>
<feature type="compositionally biased region" description="Basic and acidic residues" evidence="1">
    <location>
        <begin position="133"/>
        <end position="154"/>
    </location>
</feature>
<evidence type="ECO:0008006" key="4">
    <source>
        <dbReference type="Google" id="ProtNLM"/>
    </source>
</evidence>
<dbReference type="InterPro" id="IPR003103">
    <property type="entry name" value="BAG_domain"/>
</dbReference>
<keyword evidence="3" id="KW-1185">Reference proteome</keyword>
<evidence type="ECO:0000256" key="1">
    <source>
        <dbReference type="SAM" id="MobiDB-lite"/>
    </source>
</evidence>
<evidence type="ECO:0000313" key="2">
    <source>
        <dbReference type="EMBL" id="KAE8238913.1"/>
    </source>
</evidence>
<dbReference type="Gene3D" id="3.10.20.90">
    <property type="entry name" value="Phosphatidylinositol 3-kinase Catalytic Subunit, Chain A, domain 1"/>
    <property type="match status" value="1"/>
</dbReference>
<proteinExistence type="predicted"/>
<dbReference type="PROSITE" id="PS50053">
    <property type="entry name" value="UBIQUITIN_2"/>
    <property type="match status" value="1"/>
</dbReference>
<gene>
    <name evidence="2" type="ORF">A4X13_0g8327</name>
</gene>
<organism evidence="2 3">
    <name type="scientific">Tilletia indica</name>
    <dbReference type="NCBI Taxonomy" id="43049"/>
    <lineage>
        <taxon>Eukaryota</taxon>
        <taxon>Fungi</taxon>
        <taxon>Dikarya</taxon>
        <taxon>Basidiomycota</taxon>
        <taxon>Ustilaginomycotina</taxon>
        <taxon>Exobasidiomycetes</taxon>
        <taxon>Tilletiales</taxon>
        <taxon>Tilletiaceae</taxon>
        <taxon>Tilletia</taxon>
    </lineage>
</organism>
<dbReference type="Pfam" id="PF00240">
    <property type="entry name" value="ubiquitin"/>
    <property type="match status" value="1"/>
</dbReference>
<dbReference type="InterPro" id="IPR039773">
    <property type="entry name" value="BAG_chaperone_regulator"/>
</dbReference>
<dbReference type="AlphaFoldDB" id="A0A177T321"/>
<dbReference type="GO" id="GO:0005829">
    <property type="term" value="C:cytosol"/>
    <property type="evidence" value="ECO:0007669"/>
    <property type="project" value="TreeGrafter"/>
</dbReference>
<name>A0A177T321_9BASI</name>
<dbReference type="SUPFAM" id="SSF54236">
    <property type="entry name" value="Ubiquitin-like"/>
    <property type="match status" value="1"/>
</dbReference>
<dbReference type="PANTHER" id="PTHR12329:SF16">
    <property type="entry name" value="BAG FAMILY MOLECULAR CHAPERONE REGULATOR 1"/>
    <property type="match status" value="1"/>
</dbReference>
<dbReference type="GO" id="GO:0000774">
    <property type="term" value="F:adenyl-nucleotide exchange factor activity"/>
    <property type="evidence" value="ECO:0007669"/>
    <property type="project" value="TreeGrafter"/>
</dbReference>
<dbReference type="SMART" id="SM00213">
    <property type="entry name" value="UBQ"/>
    <property type="match status" value="1"/>
</dbReference>
<dbReference type="InterPro" id="IPR029071">
    <property type="entry name" value="Ubiquitin-like_domsf"/>
</dbReference>
<dbReference type="GO" id="GO:0051087">
    <property type="term" value="F:protein-folding chaperone binding"/>
    <property type="evidence" value="ECO:0007669"/>
    <property type="project" value="InterPro"/>
</dbReference>
<dbReference type="Proteomes" id="UP000077521">
    <property type="component" value="Unassembled WGS sequence"/>
</dbReference>
<dbReference type="SUPFAM" id="SSF63491">
    <property type="entry name" value="BAG domain"/>
    <property type="match status" value="1"/>
</dbReference>
<dbReference type="SMART" id="SM00264">
    <property type="entry name" value="BAG"/>
    <property type="match status" value="1"/>
</dbReference>
<protein>
    <recommendedName>
        <fullName evidence="4">BAG domain-containing protein</fullName>
    </recommendedName>
</protein>
<dbReference type="InterPro" id="IPR000626">
    <property type="entry name" value="Ubiquitin-like_dom"/>
</dbReference>
<accession>A0A177T321</accession>
<evidence type="ECO:0000313" key="3">
    <source>
        <dbReference type="Proteomes" id="UP000077521"/>
    </source>
</evidence>
<comment type="caution">
    <text evidence="2">The sequence shown here is derived from an EMBL/GenBank/DDBJ whole genome shotgun (WGS) entry which is preliminary data.</text>
</comment>
<dbReference type="GO" id="GO:0005634">
    <property type="term" value="C:nucleus"/>
    <property type="evidence" value="ECO:0007669"/>
    <property type="project" value="TreeGrafter"/>
</dbReference>
<sequence>MSWFSSQFNRWSGVNREGSDGNAPSSSAAEIRRVEIIWGKQHLQVVLPRAVQPPTLRNLKDEIASLTAVPVQQQKLIHQGLLLKDERVSLGAFGIREGSKLTLIGTAGGVNANDDSRTSPAGDANSIPSGRLAAEEAERARRAREADDSEEGLMRRIEQTLKGVEEDLVPEIEQLEREVAAHKSGPTSAPSAAHTSGPTPSATASAAIPRPGATAAAAAQSDRPSAQDDAHKALDVKQLTALHRKLSEFLLRALLALDTIPINSDTQRAARKGAVRKVQAYLDRVDHAWDSYKANPVTAAQL</sequence>
<dbReference type="InterPro" id="IPR036533">
    <property type="entry name" value="BAG_dom_sf"/>
</dbReference>
<dbReference type="Gene3D" id="1.20.58.120">
    <property type="entry name" value="BAG domain"/>
    <property type="match status" value="1"/>
</dbReference>